<sequence>MDQTVFSFRPAWLWAFLLINIFTLPFSARAQKFTGEGVFEPLNKGYMYGRKETIDCDEGKISDGAFQVIKERLLSRVNASIFNLQDDSLKLKSAYTEIWGSTFFDNYLFDLQELKKFLVSGSAAPQRLKVLPKYSEIASFATKEIYKVEKDDKSANANMQVFVLVRTDPFDNWLVTRYNGSLGKDPIASRELDYQYVADWRQIEAWFLTSKEIEAFANARKKDIFNFSQKDIDKAYEQLKKIDPDRIVLVQNIKASEFMKHWLWFTNAIPAVNPLLTTIPSRRYPVNEPNFFLTNFKKRVQDSLDRSSWLKEFRTVSKSKNLLFLPVKDITDNADYYLQEYNGDVKVNFVPVKQLPENTLDNKQLLRIAAYNIPADKKLLFTSSTEAFVYQGEPSKALGKSLEQLGLITSLASANIAVFNKLTGLLNRPSLNHVQLNFGYETLSLEGIDYSKRLPMLNYMVQMEKFELNKDSKGIEGPATPPSALPEKSPKPAKSVIINDKWVPLTGKDFNEDKKRILWVGAVKTGTNDLDSPDPFFASLLDQFVKEDQYVFLDYNKMGEEVDKLQVRFNYFQDVITARIKKLDDLADAAEVVYNKLTPYVSISVRSLPPTELKTLNDTIPELRTALFTPKVPDPPVKLTYSANLQDADGKNIREVIRATNKVIQTQRFDFSVGLAYTFGNYDVAQDTQPLPTTAIGDQYQFTAGLHWYFIKPLNRLHDKFFANTKERISLYAGLSIAHALSNVYTGISYDLTPGIRAIAGCHFYKNYRFQVINNAVASKASGFSPAGFFGNYILLYTNYFLNFLQLV</sequence>
<accession>A0A1S9PH87</accession>
<name>A0A1S9PH87_9SPHI</name>
<dbReference type="RefSeq" id="WP_078347604.1">
    <property type="nucleotide sequence ID" value="NZ_MBTF01000007.1"/>
</dbReference>
<dbReference type="Proteomes" id="UP000189739">
    <property type="component" value="Unassembled WGS sequence"/>
</dbReference>
<dbReference type="EMBL" id="MBTF01000007">
    <property type="protein sequence ID" value="OOQ60326.1"/>
    <property type="molecule type" value="Genomic_DNA"/>
</dbReference>
<organism evidence="2 3">
    <name type="scientific">Mucilaginibacter pedocola</name>
    <dbReference type="NCBI Taxonomy" id="1792845"/>
    <lineage>
        <taxon>Bacteria</taxon>
        <taxon>Pseudomonadati</taxon>
        <taxon>Bacteroidota</taxon>
        <taxon>Sphingobacteriia</taxon>
        <taxon>Sphingobacteriales</taxon>
        <taxon>Sphingobacteriaceae</taxon>
        <taxon>Mucilaginibacter</taxon>
    </lineage>
</organism>
<keyword evidence="3" id="KW-1185">Reference proteome</keyword>
<gene>
    <name evidence="2" type="ORF">BC343_25205</name>
</gene>
<evidence type="ECO:0000313" key="2">
    <source>
        <dbReference type="EMBL" id="OOQ60326.1"/>
    </source>
</evidence>
<dbReference type="OrthoDB" id="681136at2"/>
<evidence type="ECO:0000313" key="3">
    <source>
        <dbReference type="Proteomes" id="UP000189739"/>
    </source>
</evidence>
<protein>
    <submittedName>
        <fullName evidence="2">Uncharacterized protein</fullName>
    </submittedName>
</protein>
<feature type="region of interest" description="Disordered" evidence="1">
    <location>
        <begin position="472"/>
        <end position="492"/>
    </location>
</feature>
<dbReference type="AlphaFoldDB" id="A0A1S9PH87"/>
<dbReference type="STRING" id="1792845.BC343_25205"/>
<proteinExistence type="predicted"/>
<reference evidence="2 3" key="1">
    <citation type="submission" date="2016-07" db="EMBL/GenBank/DDBJ databases">
        <title>Genomic analysis of zinc-resistant bacterium Mucilaginibacter pedocola TBZ30.</title>
        <authorList>
            <person name="Huang J."/>
            <person name="Tang J."/>
        </authorList>
    </citation>
    <scope>NUCLEOTIDE SEQUENCE [LARGE SCALE GENOMIC DNA]</scope>
    <source>
        <strain evidence="2 3">TBZ30</strain>
    </source>
</reference>
<evidence type="ECO:0000256" key="1">
    <source>
        <dbReference type="SAM" id="MobiDB-lite"/>
    </source>
</evidence>
<comment type="caution">
    <text evidence="2">The sequence shown here is derived from an EMBL/GenBank/DDBJ whole genome shotgun (WGS) entry which is preliminary data.</text>
</comment>